<organism evidence="2 3">
    <name type="scientific">Chryseobacterium manosquense</name>
    <dbReference type="NCBI Taxonomy" id="2754694"/>
    <lineage>
        <taxon>Bacteria</taxon>
        <taxon>Pseudomonadati</taxon>
        <taxon>Bacteroidota</taxon>
        <taxon>Flavobacteriia</taxon>
        <taxon>Flavobacteriales</taxon>
        <taxon>Weeksellaceae</taxon>
        <taxon>Chryseobacterium group</taxon>
        <taxon>Chryseobacterium</taxon>
    </lineage>
</organism>
<sequence length="230" mass="27007">MKKIAMLLIFCCTILHAQKENFDNLWFIYFGNQQITKNLNWWTEAQFRNTEAAGNPQNILLRTGIGYNLSENNNNLLLGYGYIIGYAEDAEQQAIASSKEHRIYQQFIHKNKIGKVPLQHRFRLEERFLENEFKLRARYFLAANVPLGENFMKEKSTYLSLYNEIFVVPEERIFDRNRIYAALGYVLNKNTRIEVGYMDQTTFKKGTSPFSSKLNQGQIQLVIFNTINFD</sequence>
<keyword evidence="1" id="KW-0732">Signal</keyword>
<dbReference type="Pfam" id="PF10677">
    <property type="entry name" value="DUF2490"/>
    <property type="match status" value="1"/>
</dbReference>
<dbReference type="EMBL" id="CP060203">
    <property type="protein sequence ID" value="QNS40638.1"/>
    <property type="molecule type" value="Genomic_DNA"/>
</dbReference>
<dbReference type="KEGG" id="cmaq:H0S70_09725"/>
<accession>A0A7H1DUI0</accession>
<feature type="signal peptide" evidence="1">
    <location>
        <begin position="1"/>
        <end position="17"/>
    </location>
</feature>
<feature type="chain" id="PRO_5028967887" evidence="1">
    <location>
        <begin position="18"/>
        <end position="230"/>
    </location>
</feature>
<name>A0A7H1DUI0_9FLAO</name>
<evidence type="ECO:0000256" key="1">
    <source>
        <dbReference type="SAM" id="SignalP"/>
    </source>
</evidence>
<gene>
    <name evidence="2" type="ORF">H0S70_09725</name>
</gene>
<dbReference type="InterPro" id="IPR019619">
    <property type="entry name" value="DUF2490"/>
</dbReference>
<evidence type="ECO:0000313" key="3">
    <source>
        <dbReference type="Proteomes" id="UP000516438"/>
    </source>
</evidence>
<protein>
    <submittedName>
        <fullName evidence="2">DUF2490 domain-containing protein</fullName>
    </submittedName>
</protein>
<reference evidence="2 3" key="1">
    <citation type="submission" date="2020-07" db="EMBL/GenBank/DDBJ databases">
        <title>Complete genome and description of Chryseobacterium manosquense strain Marseille-Q2069 sp. nov.</title>
        <authorList>
            <person name="Boxberger M."/>
        </authorList>
    </citation>
    <scope>NUCLEOTIDE SEQUENCE [LARGE SCALE GENOMIC DNA]</scope>
    <source>
        <strain evidence="2 3">Marseille-Q2069</strain>
    </source>
</reference>
<dbReference type="Proteomes" id="UP000516438">
    <property type="component" value="Chromosome"/>
</dbReference>
<keyword evidence="3" id="KW-1185">Reference proteome</keyword>
<dbReference type="AlphaFoldDB" id="A0A7H1DUI0"/>
<dbReference type="RefSeq" id="WP_188320648.1">
    <property type="nucleotide sequence ID" value="NZ_CP060203.1"/>
</dbReference>
<proteinExistence type="predicted"/>
<evidence type="ECO:0000313" key="2">
    <source>
        <dbReference type="EMBL" id="QNS40638.1"/>
    </source>
</evidence>